<proteinExistence type="inferred from homology"/>
<protein>
    <recommendedName>
        <fullName evidence="3">Autophagy-related protein 13</fullName>
    </recommendedName>
</protein>
<accession>A0AAF0IPK1</accession>
<evidence type="ECO:0000256" key="2">
    <source>
        <dbReference type="ARBA" id="ARBA00023006"/>
    </source>
</evidence>
<dbReference type="Proteomes" id="UP001216638">
    <property type="component" value="Chromosome 2"/>
</dbReference>
<reference evidence="6" key="1">
    <citation type="submission" date="2023-03" db="EMBL/GenBank/DDBJ databases">
        <title>Mating type loci evolution in Malassezia.</title>
        <authorList>
            <person name="Coelho M.A."/>
        </authorList>
    </citation>
    <scope>NUCLEOTIDE SEQUENCE</scope>
    <source>
        <strain evidence="6">CBS 14135</strain>
    </source>
</reference>
<feature type="region of interest" description="Disordered" evidence="4">
    <location>
        <begin position="364"/>
        <end position="452"/>
    </location>
</feature>
<dbReference type="EMBL" id="CP119952">
    <property type="protein sequence ID" value="WFC95025.1"/>
    <property type="molecule type" value="Genomic_DNA"/>
</dbReference>
<dbReference type="Gene3D" id="3.30.900.10">
    <property type="entry name" value="HORMA domain"/>
    <property type="match status" value="1"/>
</dbReference>
<dbReference type="GO" id="GO:0000407">
    <property type="term" value="C:phagophore assembly site"/>
    <property type="evidence" value="ECO:0007669"/>
    <property type="project" value="TreeGrafter"/>
</dbReference>
<name>A0AAF0IPK1_9BASI</name>
<keyword evidence="2 3" id="KW-0072">Autophagy</keyword>
<dbReference type="GO" id="GO:0034727">
    <property type="term" value="P:piecemeal microautophagy of the nucleus"/>
    <property type="evidence" value="ECO:0007669"/>
    <property type="project" value="TreeGrafter"/>
</dbReference>
<evidence type="ECO:0000256" key="4">
    <source>
        <dbReference type="SAM" id="MobiDB-lite"/>
    </source>
</evidence>
<feature type="compositionally biased region" description="Basic and acidic residues" evidence="4">
    <location>
        <begin position="420"/>
        <end position="431"/>
    </location>
</feature>
<dbReference type="InterPro" id="IPR018731">
    <property type="entry name" value="Atg13_N"/>
</dbReference>
<evidence type="ECO:0000313" key="7">
    <source>
        <dbReference type="Proteomes" id="UP001216638"/>
    </source>
</evidence>
<sequence>MTSARPGASEGGHAAKLNTVLYHFYAKTVAVACESRAPSAPSAARANKWFSLSLDEIDRMRDRLRPWRAPSEGSVPRLCVDVRARTSRLRADQVLVGCAPQGSSTRVVELGDATRTSVLLERWTVDLESTAHDVRLPAVYKRAIVHFRTLYALARALPAQALCRSIAAASDDPPLDVEVEVHAGTEVGADDLGADPKTWALQGVQTPIGTLACRVAYRACTELRVEQRGHAAPCTHAVLPTPLRERDVFTSPTRRARSRSLTPRPSGMATPATLRASGALPPDTTSPLLRRMWTDAGDAPVVPAVPTSGVRARRGVSPSGPEASPEGLRALFQSYTPTRAQIGLSPSSLYSLRHSPHGHFDAHMRRRAEAASETPPDRARPVRIQRYARQPSYRQREYSRSAGGAHDELSTSARSWSQRMEQRRMMERGVAREAPAPRSQPSPSGSRLFANTAPSHAPAFALAKPASVGGSTGAAGAAHASPSDDLFELVQMLEAPPALHAAVPPTRASGVSLTRTPSSMEPRRSLGAARGDPIDDVLARLADSVHLPAMDERFGEVERAAPAPYPIRYVPRVLGVDEAY</sequence>
<feature type="compositionally biased region" description="Basic and acidic residues" evidence="4">
    <location>
        <begin position="394"/>
        <end position="409"/>
    </location>
</feature>
<feature type="domain" description="Autophagy-related protein 13 N-terminal" evidence="5">
    <location>
        <begin position="22"/>
        <end position="221"/>
    </location>
</feature>
<dbReference type="AlphaFoldDB" id="A0AAF0IPK1"/>
<dbReference type="Pfam" id="PF10033">
    <property type="entry name" value="ATG13"/>
    <property type="match status" value="1"/>
</dbReference>
<keyword evidence="7" id="KW-1185">Reference proteome</keyword>
<organism evidence="6 7">
    <name type="scientific">Malassezia brasiliensis</name>
    <dbReference type="NCBI Taxonomy" id="1821822"/>
    <lineage>
        <taxon>Eukaryota</taxon>
        <taxon>Fungi</taxon>
        <taxon>Dikarya</taxon>
        <taxon>Basidiomycota</taxon>
        <taxon>Ustilaginomycotina</taxon>
        <taxon>Malasseziomycetes</taxon>
        <taxon>Malasseziales</taxon>
        <taxon>Malasseziaceae</taxon>
        <taxon>Malassezia</taxon>
    </lineage>
</organism>
<dbReference type="PANTHER" id="PTHR13430">
    <property type="match status" value="1"/>
</dbReference>
<evidence type="ECO:0000256" key="1">
    <source>
        <dbReference type="ARBA" id="ARBA00005246"/>
    </source>
</evidence>
<dbReference type="InterPro" id="IPR036570">
    <property type="entry name" value="HORMA_dom_sf"/>
</dbReference>
<dbReference type="GO" id="GO:0005829">
    <property type="term" value="C:cytosol"/>
    <property type="evidence" value="ECO:0007669"/>
    <property type="project" value="TreeGrafter"/>
</dbReference>
<feature type="compositionally biased region" description="Basic and acidic residues" evidence="4">
    <location>
        <begin position="364"/>
        <end position="380"/>
    </location>
</feature>
<gene>
    <name evidence="6" type="primary">ATG13</name>
    <name evidence="6" type="ORF">MBRA1_001665</name>
</gene>
<feature type="region of interest" description="Disordered" evidence="4">
    <location>
        <begin position="503"/>
        <end position="530"/>
    </location>
</feature>
<feature type="compositionally biased region" description="Polar residues" evidence="4">
    <location>
        <begin position="509"/>
        <end position="519"/>
    </location>
</feature>
<dbReference type="GO" id="GO:1990316">
    <property type="term" value="C:Atg1/ULK1 kinase complex"/>
    <property type="evidence" value="ECO:0007669"/>
    <property type="project" value="InterPro"/>
</dbReference>
<comment type="similarity">
    <text evidence="1 3">Belongs to the ATG13 family. Fungi subfamily.</text>
</comment>
<dbReference type="GO" id="GO:0034497">
    <property type="term" value="P:protein localization to phagophore assembly site"/>
    <property type="evidence" value="ECO:0007669"/>
    <property type="project" value="TreeGrafter"/>
</dbReference>
<evidence type="ECO:0000256" key="3">
    <source>
        <dbReference type="RuleBase" id="RU361214"/>
    </source>
</evidence>
<dbReference type="GO" id="GO:0000423">
    <property type="term" value="P:mitophagy"/>
    <property type="evidence" value="ECO:0007669"/>
    <property type="project" value="TreeGrafter"/>
</dbReference>
<dbReference type="PANTHER" id="PTHR13430:SF4">
    <property type="entry name" value="AUTOPHAGY-RELATED PROTEIN 13"/>
    <property type="match status" value="1"/>
</dbReference>
<evidence type="ECO:0000259" key="5">
    <source>
        <dbReference type="Pfam" id="PF10033"/>
    </source>
</evidence>
<dbReference type="InterPro" id="IPR040182">
    <property type="entry name" value="ATG13"/>
</dbReference>
<evidence type="ECO:0000313" key="6">
    <source>
        <dbReference type="EMBL" id="WFC95025.1"/>
    </source>
</evidence>
<feature type="region of interest" description="Disordered" evidence="4">
    <location>
        <begin position="250"/>
        <end position="283"/>
    </location>
</feature>